<organism evidence="11 12">
    <name type="scientific">Methylobacterium aquaticum</name>
    <dbReference type="NCBI Taxonomy" id="270351"/>
    <lineage>
        <taxon>Bacteria</taxon>
        <taxon>Pseudomonadati</taxon>
        <taxon>Pseudomonadota</taxon>
        <taxon>Alphaproteobacteria</taxon>
        <taxon>Hyphomicrobiales</taxon>
        <taxon>Methylobacteriaceae</taxon>
        <taxon>Methylobacterium</taxon>
    </lineage>
</organism>
<accession>A0A0C6FQW3</accession>
<reference evidence="11 12" key="1">
    <citation type="journal article" date="2015" name="Genome Announc.">
        <title>Complete Genome Sequence of Methylobacterium aquaticum Strain 22A, Isolated from Racomitrium japonicum Moss.</title>
        <authorList>
            <person name="Tani A."/>
            <person name="Ogura Y."/>
            <person name="Hayashi T."/>
            <person name="Kimbara K."/>
        </authorList>
    </citation>
    <scope>NUCLEOTIDE SEQUENCE [LARGE SCALE GENOMIC DNA]</scope>
    <source>
        <strain evidence="11 12">MA-22A</strain>
    </source>
</reference>
<name>A0A0C6FQW3_9HYPH</name>
<feature type="binding site" evidence="9">
    <location>
        <begin position="9"/>
        <end position="11"/>
    </location>
    <ligand>
        <name>substrate</name>
    </ligand>
</feature>
<dbReference type="RefSeq" id="WP_060848577.1">
    <property type="nucleotide sequence ID" value="NZ_AP014704.1"/>
</dbReference>
<feature type="binding site" evidence="9">
    <location>
        <position position="236"/>
    </location>
    <ligand>
        <name>K(+)</name>
        <dbReference type="ChEBI" id="CHEBI:29103"/>
    </ligand>
</feature>
<dbReference type="OrthoDB" id="9775849at2"/>
<dbReference type="Proteomes" id="UP000061432">
    <property type="component" value="Chromosome"/>
</dbReference>
<dbReference type="GO" id="GO:0004747">
    <property type="term" value="F:ribokinase activity"/>
    <property type="evidence" value="ECO:0007669"/>
    <property type="project" value="UniProtKB-UniRule"/>
</dbReference>
<evidence type="ECO:0000256" key="8">
    <source>
        <dbReference type="ARBA" id="ARBA00023277"/>
    </source>
</evidence>
<feature type="binding site" evidence="9">
    <location>
        <position position="179"/>
    </location>
    <ligand>
        <name>ATP</name>
        <dbReference type="ChEBI" id="CHEBI:30616"/>
    </ligand>
</feature>
<dbReference type="Pfam" id="PF00294">
    <property type="entry name" value="PfkB"/>
    <property type="match status" value="1"/>
</dbReference>
<feature type="binding site" evidence="9">
    <location>
        <position position="135"/>
    </location>
    <ligand>
        <name>substrate</name>
    </ligand>
</feature>
<keyword evidence="7 9" id="KW-0630">Potassium</keyword>
<keyword evidence="9" id="KW-0963">Cytoplasm</keyword>
<feature type="binding site" evidence="9">
    <location>
        <position position="275"/>
    </location>
    <ligand>
        <name>K(+)</name>
        <dbReference type="ChEBI" id="CHEBI:29103"/>
    </ligand>
</feature>
<dbReference type="HAMAP" id="MF_01987">
    <property type="entry name" value="Ribokinase"/>
    <property type="match status" value="1"/>
</dbReference>
<keyword evidence="4 9" id="KW-0418">Kinase</keyword>
<evidence type="ECO:0000259" key="10">
    <source>
        <dbReference type="Pfam" id="PF00294"/>
    </source>
</evidence>
<comment type="similarity">
    <text evidence="9">Belongs to the carbohydrate kinase PfkB family. Ribokinase subfamily.</text>
</comment>
<dbReference type="UniPathway" id="UPA00916">
    <property type="reaction ID" value="UER00889"/>
</dbReference>
<evidence type="ECO:0000256" key="7">
    <source>
        <dbReference type="ARBA" id="ARBA00022958"/>
    </source>
</evidence>
<dbReference type="KEGG" id="maqu:Maq22A_c23700"/>
<proteinExistence type="inferred from homology"/>
<feature type="binding site" evidence="9">
    <location>
        <position position="242"/>
    </location>
    <ligand>
        <name>substrate</name>
    </ligand>
</feature>
<dbReference type="AlphaFoldDB" id="A0A0C6FQW3"/>
<evidence type="ECO:0000313" key="12">
    <source>
        <dbReference type="Proteomes" id="UP000061432"/>
    </source>
</evidence>
<dbReference type="InterPro" id="IPR011877">
    <property type="entry name" value="Ribokinase"/>
</dbReference>
<evidence type="ECO:0000256" key="1">
    <source>
        <dbReference type="ARBA" id="ARBA00022679"/>
    </source>
</evidence>
<dbReference type="STRING" id="270351.Maq22A_c23700"/>
<comment type="cofactor">
    <cofactor evidence="9">
        <name>Mg(2+)</name>
        <dbReference type="ChEBI" id="CHEBI:18420"/>
    </cofactor>
    <text evidence="9">Requires a divalent cation, most likely magnesium in vivo, as an electrophilic catalyst to aid phosphoryl group transfer. It is the chelate of the metal and the nucleotide that is the actual substrate.</text>
</comment>
<comment type="activity regulation">
    <text evidence="9">Activated by a monovalent cation that binds near, but not in, the active site. The most likely occupant of the site in vivo is potassium. Ion binding induces a conformational change that may alter substrate affinity.</text>
</comment>
<dbReference type="GO" id="GO:0019303">
    <property type="term" value="P:D-ribose catabolic process"/>
    <property type="evidence" value="ECO:0007669"/>
    <property type="project" value="UniProtKB-UniRule"/>
</dbReference>
<dbReference type="PANTHER" id="PTHR10584">
    <property type="entry name" value="SUGAR KINASE"/>
    <property type="match status" value="1"/>
</dbReference>
<dbReference type="CDD" id="cd01174">
    <property type="entry name" value="ribokinase"/>
    <property type="match status" value="1"/>
</dbReference>
<dbReference type="SUPFAM" id="SSF53613">
    <property type="entry name" value="Ribokinase-like"/>
    <property type="match status" value="1"/>
</dbReference>
<feature type="binding site" evidence="9">
    <location>
        <position position="238"/>
    </location>
    <ligand>
        <name>K(+)</name>
        <dbReference type="ChEBI" id="CHEBI:29103"/>
    </ligand>
</feature>
<feature type="binding site" evidence="9">
    <location>
        <position position="281"/>
    </location>
    <ligand>
        <name>K(+)</name>
        <dbReference type="ChEBI" id="CHEBI:29103"/>
    </ligand>
</feature>
<evidence type="ECO:0000256" key="3">
    <source>
        <dbReference type="ARBA" id="ARBA00022741"/>
    </source>
</evidence>
<dbReference type="PRINTS" id="PR00990">
    <property type="entry name" value="RIBOKINASE"/>
</dbReference>
<evidence type="ECO:0000313" key="11">
    <source>
        <dbReference type="EMBL" id="BAQ47684.1"/>
    </source>
</evidence>
<dbReference type="PATRIC" id="fig|270351.10.peg.4557"/>
<comment type="subunit">
    <text evidence="9">Homodimer.</text>
</comment>
<evidence type="ECO:0000256" key="6">
    <source>
        <dbReference type="ARBA" id="ARBA00022842"/>
    </source>
</evidence>
<keyword evidence="5 9" id="KW-0067">ATP-binding</keyword>
<evidence type="ECO:0000256" key="2">
    <source>
        <dbReference type="ARBA" id="ARBA00022723"/>
    </source>
</evidence>
<evidence type="ECO:0000256" key="5">
    <source>
        <dbReference type="ARBA" id="ARBA00022840"/>
    </source>
</evidence>
<comment type="catalytic activity">
    <reaction evidence="9">
        <text>D-ribose + ATP = D-ribose 5-phosphate + ADP + H(+)</text>
        <dbReference type="Rhea" id="RHEA:13697"/>
        <dbReference type="ChEBI" id="CHEBI:15378"/>
        <dbReference type="ChEBI" id="CHEBI:30616"/>
        <dbReference type="ChEBI" id="CHEBI:47013"/>
        <dbReference type="ChEBI" id="CHEBI:78346"/>
        <dbReference type="ChEBI" id="CHEBI:456216"/>
        <dbReference type="EC" id="2.7.1.15"/>
    </reaction>
</comment>
<evidence type="ECO:0000256" key="9">
    <source>
        <dbReference type="HAMAP-Rule" id="MF_01987"/>
    </source>
</evidence>
<dbReference type="GO" id="GO:0046872">
    <property type="term" value="F:metal ion binding"/>
    <property type="evidence" value="ECO:0007669"/>
    <property type="project" value="UniProtKB-KW"/>
</dbReference>
<feature type="binding site" evidence="9">
    <location>
        <begin position="210"/>
        <end position="215"/>
    </location>
    <ligand>
        <name>ATP</name>
        <dbReference type="ChEBI" id="CHEBI:30616"/>
    </ligand>
</feature>
<feature type="binding site" evidence="9">
    <location>
        <position position="277"/>
    </location>
    <ligand>
        <name>K(+)</name>
        <dbReference type="ChEBI" id="CHEBI:29103"/>
    </ligand>
</feature>
<keyword evidence="2 9" id="KW-0479">Metal-binding</keyword>
<keyword evidence="8 9" id="KW-0119">Carbohydrate metabolism</keyword>
<dbReference type="EC" id="2.7.1.15" evidence="9"/>
<dbReference type="InterPro" id="IPR002139">
    <property type="entry name" value="Ribo/fructo_kinase"/>
</dbReference>
<comment type="pathway">
    <text evidence="9">Carbohydrate metabolism; D-ribose degradation; D-ribose 5-phosphate from beta-D-ribopyranose: step 2/2.</text>
</comment>
<dbReference type="GO" id="GO:0005829">
    <property type="term" value="C:cytosol"/>
    <property type="evidence" value="ECO:0007669"/>
    <property type="project" value="TreeGrafter"/>
</dbReference>
<sequence>MIVCFGSLNADLIFRLPEVPRSGQTLLADDLAVQAGGKGANQAVAAARDGAAVAMVGAVGSDALAEVALSGLREAGADTARVRAVAAATGCASIWIDAQGRNRIVVALGANGHTRADQVADADLARATSLLLQMEVDPAETTALLRRARALGLRSILNLAPALPLDLDTMRLAGLLVVNEDEAEATAARLGCAPEAASLHAALGIDVVRTLGEAGSEAATESGAWHVPARAVEPVDTTAAGDCFVGVLAAALDRGTPLRAAMERASVAAALACGRRGSQASLPWREETDRALGT</sequence>
<feature type="binding site" evidence="9">
    <location>
        <begin position="37"/>
        <end position="41"/>
    </location>
    <ligand>
        <name>substrate</name>
    </ligand>
</feature>
<evidence type="ECO:0000256" key="4">
    <source>
        <dbReference type="ARBA" id="ARBA00022777"/>
    </source>
</evidence>
<feature type="binding site" evidence="9">
    <location>
        <position position="272"/>
    </location>
    <ligand>
        <name>K(+)</name>
        <dbReference type="ChEBI" id="CHEBI:29103"/>
    </ligand>
</feature>
<dbReference type="Gene3D" id="3.40.1190.20">
    <property type="match status" value="1"/>
</dbReference>
<dbReference type="EMBL" id="AP014704">
    <property type="protein sequence ID" value="BAQ47684.1"/>
    <property type="molecule type" value="Genomic_DNA"/>
</dbReference>
<keyword evidence="3 9" id="KW-0547">Nucleotide-binding</keyword>
<keyword evidence="1 9" id="KW-0808">Transferase</keyword>
<comment type="caution">
    <text evidence="9">Lacks conserved residue(s) required for the propagation of feature annotation.</text>
</comment>
<feature type="active site" description="Proton acceptor" evidence="9">
    <location>
        <position position="242"/>
    </location>
</feature>
<dbReference type="PANTHER" id="PTHR10584:SF166">
    <property type="entry name" value="RIBOKINASE"/>
    <property type="match status" value="1"/>
</dbReference>
<protein>
    <recommendedName>
        <fullName evidence="9">Ribokinase</fullName>
        <shortName evidence="9">RK</shortName>
        <ecNumber evidence="9">2.7.1.15</ecNumber>
    </recommendedName>
</protein>
<dbReference type="InterPro" id="IPR011611">
    <property type="entry name" value="PfkB_dom"/>
</dbReference>
<keyword evidence="6 9" id="KW-0460">Magnesium</keyword>
<gene>
    <name evidence="9 11" type="primary">rbsK</name>
    <name evidence="11" type="ORF">Maq22A_c23700</name>
</gene>
<feature type="binding site" evidence="9">
    <location>
        <begin position="241"/>
        <end position="242"/>
    </location>
    <ligand>
        <name>ATP</name>
        <dbReference type="ChEBI" id="CHEBI:30616"/>
    </ligand>
</feature>
<dbReference type="InterPro" id="IPR029056">
    <property type="entry name" value="Ribokinase-like"/>
</dbReference>
<dbReference type="GO" id="GO:0005524">
    <property type="term" value="F:ATP binding"/>
    <property type="evidence" value="ECO:0007669"/>
    <property type="project" value="UniProtKB-UniRule"/>
</dbReference>
<reference evidence="12" key="2">
    <citation type="submission" date="2015-01" db="EMBL/GenBank/DDBJ databases">
        <title>Complete genome sequence of Methylobacterium aquaticum strain 22A.</title>
        <authorList>
            <person name="Tani A."/>
            <person name="Ogura Y."/>
            <person name="Hayashi T."/>
        </authorList>
    </citation>
    <scope>NUCLEOTIDE SEQUENCE [LARGE SCALE GENOMIC DNA]</scope>
    <source>
        <strain evidence="12">MA-22A</strain>
    </source>
</reference>
<comment type="subcellular location">
    <subcellularLocation>
        <location evidence="9">Cytoplasm</location>
    </subcellularLocation>
</comment>
<comment type="function">
    <text evidence="9">Catalyzes the phosphorylation of ribose at O-5 in a reaction requiring ATP and magnesium. The resulting D-ribose-5-phosphate can then be used either for sythesis of nucleotides, histidine, and tryptophan, or as a component of the pentose phosphate pathway.</text>
</comment>
<feature type="domain" description="Carbohydrate kinase PfkB" evidence="10">
    <location>
        <begin position="2"/>
        <end position="284"/>
    </location>
</feature>